<evidence type="ECO:0000313" key="2">
    <source>
        <dbReference type="EMBL" id="DAF52263.1"/>
    </source>
</evidence>
<keyword evidence="1" id="KW-1133">Transmembrane helix</keyword>
<accession>A0A8S5SNJ9</accession>
<evidence type="ECO:0000256" key="1">
    <source>
        <dbReference type="SAM" id="Phobius"/>
    </source>
</evidence>
<proteinExistence type="predicted"/>
<dbReference type="EMBL" id="BK032631">
    <property type="protein sequence ID" value="DAF52263.1"/>
    <property type="molecule type" value="Genomic_DNA"/>
</dbReference>
<reference evidence="2" key="1">
    <citation type="journal article" date="2021" name="Proc. Natl. Acad. Sci. U.S.A.">
        <title>A Catalog of Tens of Thousands of Viruses from Human Metagenomes Reveals Hidden Associations with Chronic Diseases.</title>
        <authorList>
            <person name="Tisza M.J."/>
            <person name="Buck C.B."/>
        </authorList>
    </citation>
    <scope>NUCLEOTIDE SEQUENCE</scope>
    <source>
        <strain evidence="2">CtIKM86</strain>
    </source>
</reference>
<protein>
    <submittedName>
        <fullName evidence="2">SCIMP protein</fullName>
    </submittedName>
</protein>
<organism evidence="2">
    <name type="scientific">Podoviridae sp. ctIKM86</name>
    <dbReference type="NCBI Taxonomy" id="2827729"/>
    <lineage>
        <taxon>Viruses</taxon>
        <taxon>Duplodnaviria</taxon>
        <taxon>Heunggongvirae</taxon>
        <taxon>Uroviricota</taxon>
        <taxon>Caudoviricetes</taxon>
    </lineage>
</organism>
<sequence length="30" mass="3714">MFLIFLPSLMLGLLFFCFGFFIYFYRIHLC</sequence>
<keyword evidence="1" id="KW-0812">Transmembrane</keyword>
<name>A0A8S5SNJ9_9CAUD</name>
<feature type="transmembrane region" description="Helical" evidence="1">
    <location>
        <begin position="6"/>
        <end position="25"/>
    </location>
</feature>
<keyword evidence="1" id="KW-0472">Membrane</keyword>